<organism evidence="3 4">
    <name type="scientific">Hyphomonas hirschiana VP5</name>
    <dbReference type="NCBI Taxonomy" id="1280951"/>
    <lineage>
        <taxon>Bacteria</taxon>
        <taxon>Pseudomonadati</taxon>
        <taxon>Pseudomonadota</taxon>
        <taxon>Alphaproteobacteria</taxon>
        <taxon>Hyphomonadales</taxon>
        <taxon>Hyphomonadaceae</taxon>
        <taxon>Hyphomonas</taxon>
    </lineage>
</organism>
<dbReference type="AlphaFoldDB" id="A0A059F752"/>
<evidence type="ECO:0000256" key="1">
    <source>
        <dbReference type="SAM" id="MobiDB-lite"/>
    </source>
</evidence>
<feature type="region of interest" description="Disordered" evidence="1">
    <location>
        <begin position="23"/>
        <end position="56"/>
    </location>
</feature>
<evidence type="ECO:0008006" key="5">
    <source>
        <dbReference type="Google" id="ProtNLM"/>
    </source>
</evidence>
<sequence>MTRLRYLPLFAFALLAACGPAPEEAPAPISEAAQPAVPEAEPETPAPEMPAEDMADSEMAAEPGTCTDELGAEAAQVLVDQCLAISPATRPPCNAQNSCDMIRGEIRRGCGFGDAADNPEFC</sequence>
<dbReference type="RefSeq" id="WP_051593759.1">
    <property type="nucleotide sequence ID" value="NZ_ARYI01000026.1"/>
</dbReference>
<feature type="compositionally biased region" description="Low complexity" evidence="1">
    <location>
        <begin position="23"/>
        <end position="39"/>
    </location>
</feature>
<dbReference type="Proteomes" id="UP000025061">
    <property type="component" value="Unassembled WGS sequence"/>
</dbReference>
<keyword evidence="4" id="KW-1185">Reference proteome</keyword>
<name>A0A059F752_9PROT</name>
<dbReference type="PROSITE" id="PS51257">
    <property type="entry name" value="PROKAR_LIPOPROTEIN"/>
    <property type="match status" value="1"/>
</dbReference>
<feature type="signal peptide" evidence="2">
    <location>
        <begin position="1"/>
        <end position="23"/>
    </location>
</feature>
<gene>
    <name evidence="3" type="ORF">HHI_17493</name>
</gene>
<proteinExistence type="predicted"/>
<evidence type="ECO:0000313" key="4">
    <source>
        <dbReference type="Proteomes" id="UP000025061"/>
    </source>
</evidence>
<evidence type="ECO:0000256" key="2">
    <source>
        <dbReference type="SAM" id="SignalP"/>
    </source>
</evidence>
<keyword evidence="2" id="KW-0732">Signal</keyword>
<comment type="caution">
    <text evidence="3">The sequence shown here is derived from an EMBL/GenBank/DDBJ whole genome shotgun (WGS) entry which is preliminary data.</text>
</comment>
<protein>
    <recommendedName>
        <fullName evidence="5">Lipoprotein</fullName>
    </recommendedName>
</protein>
<evidence type="ECO:0000313" key="3">
    <source>
        <dbReference type="EMBL" id="KCZ83921.1"/>
    </source>
</evidence>
<reference evidence="3 4" key="1">
    <citation type="submission" date="2013-04" db="EMBL/GenBank/DDBJ databases">
        <title>Hyphomonas hirschiana VP5 Genome Sequencing.</title>
        <authorList>
            <person name="Lai Q."/>
            <person name="Shao Z."/>
        </authorList>
    </citation>
    <scope>NUCLEOTIDE SEQUENCE [LARGE SCALE GENOMIC DNA]</scope>
    <source>
        <strain evidence="3 4">VP5</strain>
    </source>
</reference>
<accession>A0A059F752</accession>
<feature type="non-terminal residue" evidence="3">
    <location>
        <position position="122"/>
    </location>
</feature>
<feature type="chain" id="PRO_5001577803" description="Lipoprotein" evidence="2">
    <location>
        <begin position="24"/>
        <end position="122"/>
    </location>
</feature>
<dbReference type="EMBL" id="ARYI01000026">
    <property type="protein sequence ID" value="KCZ83921.1"/>
    <property type="molecule type" value="Genomic_DNA"/>
</dbReference>